<accession>A0A0A0DJ13</accession>
<dbReference type="EC" id="2.3.1.8" evidence="4"/>
<evidence type="ECO:0000256" key="5">
    <source>
        <dbReference type="ARBA" id="ARBA00021528"/>
    </source>
</evidence>
<dbReference type="Pfam" id="PF01515">
    <property type="entry name" value="PTA_PTB"/>
    <property type="match status" value="1"/>
</dbReference>
<evidence type="ECO:0000256" key="2">
    <source>
        <dbReference type="ARBA" id="ARBA00004989"/>
    </source>
</evidence>
<evidence type="ECO:0000256" key="3">
    <source>
        <dbReference type="ARBA" id="ARBA00005656"/>
    </source>
</evidence>
<dbReference type="Gene3D" id="3.40.50.10750">
    <property type="entry name" value="Isocitrate/Isopropylmalate dehydrogenase-like"/>
    <property type="match status" value="1"/>
</dbReference>
<comment type="caution">
    <text evidence="10">The sequence shown here is derived from an EMBL/GenBank/DDBJ whole genome shotgun (WGS) entry which is preliminary data.</text>
</comment>
<proteinExistence type="inferred from homology"/>
<reference evidence="10 11" key="1">
    <citation type="submission" date="2014-06" db="EMBL/GenBank/DDBJ databases">
        <authorList>
            <person name="Teng J.L."/>
            <person name="Huang Y."/>
            <person name="Tse H."/>
            <person name="Lau S.K."/>
            <person name="Woo P.C."/>
        </authorList>
    </citation>
    <scope>NUCLEOTIDE SEQUENCE [LARGE SCALE GENOMIC DNA]</scope>
    <source>
        <strain evidence="10 11">HKU4</strain>
    </source>
</reference>
<comment type="catalytic activity">
    <reaction evidence="1">
        <text>acetyl-CoA + phosphate = acetyl phosphate + CoA</text>
        <dbReference type="Rhea" id="RHEA:19521"/>
        <dbReference type="ChEBI" id="CHEBI:22191"/>
        <dbReference type="ChEBI" id="CHEBI:43474"/>
        <dbReference type="ChEBI" id="CHEBI:57287"/>
        <dbReference type="ChEBI" id="CHEBI:57288"/>
        <dbReference type="EC" id="2.3.1.8"/>
    </reaction>
</comment>
<evidence type="ECO:0000313" key="11">
    <source>
        <dbReference type="Proteomes" id="UP000030019"/>
    </source>
</evidence>
<dbReference type="InterPro" id="IPR012147">
    <property type="entry name" value="P_Ac_Bu_trans"/>
</dbReference>
<comment type="similarity">
    <text evidence="3">Belongs to the phosphate acetyltransferase and butyryltransferase family.</text>
</comment>
<dbReference type="STRING" id="176090.SSIN_1258"/>
<dbReference type="InterPro" id="IPR042112">
    <property type="entry name" value="P_AcTrfase_dom2"/>
</dbReference>
<evidence type="ECO:0000256" key="4">
    <source>
        <dbReference type="ARBA" id="ARBA00012707"/>
    </source>
</evidence>
<dbReference type="GO" id="GO:0008959">
    <property type="term" value="F:phosphate acetyltransferase activity"/>
    <property type="evidence" value="ECO:0007669"/>
    <property type="project" value="UniProtKB-EC"/>
</dbReference>
<evidence type="ECO:0000256" key="1">
    <source>
        <dbReference type="ARBA" id="ARBA00000705"/>
    </source>
</evidence>
<dbReference type="PIRSF" id="PIRSF000428">
    <property type="entry name" value="P_Ac_trans"/>
    <property type="match status" value="1"/>
</dbReference>
<dbReference type="InterPro" id="IPR002505">
    <property type="entry name" value="PTA_PTB"/>
</dbReference>
<keyword evidence="7 10" id="KW-0012">Acyltransferase</keyword>
<keyword evidence="11" id="KW-1185">Reference proteome</keyword>
<dbReference type="PANTHER" id="PTHR43356">
    <property type="entry name" value="PHOSPHATE ACETYLTRANSFERASE"/>
    <property type="match status" value="1"/>
</dbReference>
<dbReference type="EMBL" id="JPEN01000070">
    <property type="protein sequence ID" value="KGM36957.1"/>
    <property type="molecule type" value="Genomic_DNA"/>
</dbReference>
<dbReference type="NCBIfam" id="NF007233">
    <property type="entry name" value="PRK09653.1"/>
    <property type="match status" value="1"/>
</dbReference>
<gene>
    <name evidence="10" type="ORF">SSIN_1258</name>
</gene>
<dbReference type="RefSeq" id="WP_037616931.1">
    <property type="nucleotide sequence ID" value="NZ_JPEN01000070.1"/>
</dbReference>
<organism evidence="10 11">
    <name type="scientific">Streptococcus sinensis</name>
    <dbReference type="NCBI Taxonomy" id="176090"/>
    <lineage>
        <taxon>Bacteria</taxon>
        <taxon>Bacillati</taxon>
        <taxon>Bacillota</taxon>
        <taxon>Bacilli</taxon>
        <taxon>Lactobacillales</taxon>
        <taxon>Streptococcaceae</taxon>
        <taxon>Streptococcus</taxon>
    </lineage>
</organism>
<name>A0A0A0DJ13_9STRE</name>
<dbReference type="AlphaFoldDB" id="A0A0A0DJ13"/>
<sequence>MKIFESIREALKNKEVRIVLPEGEEPRILQATKRIVKETSITPVLLGNPDKISIYLEIEGITEGYEVIDPSNCSCFEEMVTALVERRKGKMTTEEARKVLTEDVNYFGVMLVYLGKVHGMVSGAVHSTAATVRPALQIIKTLPWVSRTSGAFLMVRGDERYVFSDCAINIDPDANILAEIAVNSALTAQIFGIDPKVAMLSYSTKGSGFGEKVDKVVEATKLAREMRPDLVIDGELQFDAAFVPETADLKAPGSPVAGQATVFVFPNIEAGNISYKMAERLGGFSAVGPILQGLNHPVNDLSRGCNSDDVYKLTLITASQAVGHY</sequence>
<dbReference type="NCBIfam" id="TIGR00651">
    <property type="entry name" value="pta"/>
    <property type="match status" value="1"/>
</dbReference>
<evidence type="ECO:0000259" key="9">
    <source>
        <dbReference type="Pfam" id="PF01515"/>
    </source>
</evidence>
<dbReference type="InterPro" id="IPR050500">
    <property type="entry name" value="Phos_Acetyltrans/Butyryltrans"/>
</dbReference>
<feature type="domain" description="Phosphate acetyl/butaryl transferase" evidence="9">
    <location>
        <begin position="3"/>
        <end position="318"/>
    </location>
</feature>
<keyword evidence="6 10" id="KW-0808">Transferase</keyword>
<comment type="pathway">
    <text evidence="2">Metabolic intermediate biosynthesis; acetyl-CoA biosynthesis; acetyl-CoA from acetate: step 2/2.</text>
</comment>
<dbReference type="InterPro" id="IPR004614">
    <property type="entry name" value="P_AcTrfase"/>
</dbReference>
<protein>
    <recommendedName>
        <fullName evidence="5">Phosphate acetyltransferase</fullName>
        <ecNumber evidence="4">2.3.1.8</ecNumber>
    </recommendedName>
    <alternativeName>
        <fullName evidence="8">Phosphotransacetylase</fullName>
    </alternativeName>
</protein>
<evidence type="ECO:0000256" key="7">
    <source>
        <dbReference type="ARBA" id="ARBA00023315"/>
    </source>
</evidence>
<dbReference type="PATRIC" id="fig|176090.4.peg.1219"/>
<dbReference type="Gene3D" id="3.40.50.10950">
    <property type="match status" value="1"/>
</dbReference>
<evidence type="ECO:0000256" key="8">
    <source>
        <dbReference type="ARBA" id="ARBA00031108"/>
    </source>
</evidence>
<dbReference type="PANTHER" id="PTHR43356:SF3">
    <property type="entry name" value="PHOSPHATE ACETYLTRANSFERASE"/>
    <property type="match status" value="1"/>
</dbReference>
<dbReference type="eggNOG" id="COG0280">
    <property type="taxonomic scope" value="Bacteria"/>
</dbReference>
<dbReference type="InterPro" id="IPR042113">
    <property type="entry name" value="P_AcTrfase_dom1"/>
</dbReference>
<dbReference type="Proteomes" id="UP000030019">
    <property type="component" value="Unassembled WGS sequence"/>
</dbReference>
<evidence type="ECO:0000256" key="6">
    <source>
        <dbReference type="ARBA" id="ARBA00022679"/>
    </source>
</evidence>
<evidence type="ECO:0000313" key="10">
    <source>
        <dbReference type="EMBL" id="KGM36957.1"/>
    </source>
</evidence>
<dbReference type="SUPFAM" id="SSF53659">
    <property type="entry name" value="Isocitrate/Isopropylmalate dehydrogenase-like"/>
    <property type="match status" value="1"/>
</dbReference>